<evidence type="ECO:0000313" key="4">
    <source>
        <dbReference type="Proteomes" id="UP000504638"/>
    </source>
</evidence>
<evidence type="ECO:0000313" key="5">
    <source>
        <dbReference type="RefSeq" id="XP_033535938.1"/>
    </source>
</evidence>
<dbReference type="InterPro" id="IPR011666">
    <property type="entry name" value="DUF1604"/>
</dbReference>
<dbReference type="OrthoDB" id="20507at2759"/>
<reference evidence="5" key="2">
    <citation type="submission" date="2020-04" db="EMBL/GenBank/DDBJ databases">
        <authorList>
            <consortium name="NCBI Genome Project"/>
        </authorList>
    </citation>
    <scope>NUCLEOTIDE SEQUENCE</scope>
    <source>
        <strain evidence="5">CBS 781.70</strain>
    </source>
</reference>
<dbReference type="PANTHER" id="PTHR13384">
    <property type="entry name" value="G PATCH DOMAIN-CONTAINING PROTEIN 1"/>
    <property type="match status" value="1"/>
</dbReference>
<name>A0A6G1G8B4_9PEZI</name>
<dbReference type="Proteomes" id="UP000504638">
    <property type="component" value="Unplaced"/>
</dbReference>
<reference evidence="5" key="3">
    <citation type="submission" date="2025-04" db="UniProtKB">
        <authorList>
            <consortium name="RefSeq"/>
        </authorList>
    </citation>
    <scope>IDENTIFICATION</scope>
    <source>
        <strain evidence="5">CBS 781.70</strain>
    </source>
</reference>
<feature type="compositionally biased region" description="Basic and acidic residues" evidence="1">
    <location>
        <begin position="176"/>
        <end position="193"/>
    </location>
</feature>
<feature type="region of interest" description="Disordered" evidence="1">
    <location>
        <begin position="608"/>
        <end position="629"/>
    </location>
</feature>
<feature type="compositionally biased region" description="Basic and acidic residues" evidence="1">
    <location>
        <begin position="562"/>
        <end position="576"/>
    </location>
</feature>
<dbReference type="Pfam" id="PF01585">
    <property type="entry name" value="G-patch"/>
    <property type="match status" value="1"/>
</dbReference>
<feature type="compositionally biased region" description="Basic and acidic residues" evidence="1">
    <location>
        <begin position="219"/>
        <end position="230"/>
    </location>
</feature>
<dbReference type="Pfam" id="PF07713">
    <property type="entry name" value="DUF1604"/>
    <property type="match status" value="1"/>
</dbReference>
<reference evidence="3 5" key="1">
    <citation type="submission" date="2020-01" db="EMBL/GenBank/DDBJ databases">
        <authorList>
            <consortium name="DOE Joint Genome Institute"/>
            <person name="Haridas S."/>
            <person name="Albert R."/>
            <person name="Binder M."/>
            <person name="Bloem J."/>
            <person name="Labutti K."/>
            <person name="Salamov A."/>
            <person name="Andreopoulos B."/>
            <person name="Baker S.E."/>
            <person name="Barry K."/>
            <person name="Bills G."/>
            <person name="Bluhm B.H."/>
            <person name="Cannon C."/>
            <person name="Castanera R."/>
            <person name="Culley D.E."/>
            <person name="Daum C."/>
            <person name="Ezra D."/>
            <person name="Gonzalez J.B."/>
            <person name="Henrissat B."/>
            <person name="Kuo A."/>
            <person name="Liang C."/>
            <person name="Lipzen A."/>
            <person name="Lutzoni F."/>
            <person name="Magnuson J."/>
            <person name="Mondo S."/>
            <person name="Nolan M."/>
            <person name="Ohm R."/>
            <person name="Pangilinan J."/>
            <person name="Park H.-J."/>
            <person name="Ramirez L."/>
            <person name="Alfaro M."/>
            <person name="Sun H."/>
            <person name="Tritt A."/>
            <person name="Yoshinaga Y."/>
            <person name="Zwiers L.-H."/>
            <person name="Turgeon B.G."/>
            <person name="Goodwin S.B."/>
            <person name="Spatafora J.W."/>
            <person name="Crous P.W."/>
            <person name="Grigoriev I.V."/>
        </authorList>
    </citation>
    <scope>NUCLEOTIDE SEQUENCE</scope>
    <source>
        <strain evidence="3 5">CBS 781.70</strain>
    </source>
</reference>
<organism evidence="3">
    <name type="scientific">Eremomyces bilateralis CBS 781.70</name>
    <dbReference type="NCBI Taxonomy" id="1392243"/>
    <lineage>
        <taxon>Eukaryota</taxon>
        <taxon>Fungi</taxon>
        <taxon>Dikarya</taxon>
        <taxon>Ascomycota</taxon>
        <taxon>Pezizomycotina</taxon>
        <taxon>Dothideomycetes</taxon>
        <taxon>Dothideomycetes incertae sedis</taxon>
        <taxon>Eremomycetales</taxon>
        <taxon>Eremomycetaceae</taxon>
        <taxon>Eremomyces</taxon>
    </lineage>
</organism>
<dbReference type="GO" id="GO:0005634">
    <property type="term" value="C:nucleus"/>
    <property type="evidence" value="ECO:0007669"/>
    <property type="project" value="TreeGrafter"/>
</dbReference>
<dbReference type="PROSITE" id="PS50174">
    <property type="entry name" value="G_PATCH"/>
    <property type="match status" value="1"/>
</dbReference>
<dbReference type="PANTHER" id="PTHR13384:SF19">
    <property type="entry name" value="G PATCH DOMAIN-CONTAINING PROTEIN 1"/>
    <property type="match status" value="1"/>
</dbReference>
<dbReference type="Pfam" id="PF26093">
    <property type="entry name" value="HTH_TGH"/>
    <property type="match status" value="1"/>
</dbReference>
<feature type="region of interest" description="Disordered" evidence="1">
    <location>
        <begin position="169"/>
        <end position="239"/>
    </location>
</feature>
<dbReference type="GO" id="GO:0003723">
    <property type="term" value="F:RNA binding"/>
    <property type="evidence" value="ECO:0007669"/>
    <property type="project" value="TreeGrafter"/>
</dbReference>
<sequence>MSFKRSREAFENDSAPYVIYGTALPQYDPESRDDGSYVPLWKQEVRDERGRKRLHGAFTGGFSAGYFNTVGSKEGWTPSTFVSSRTNRAAKQPVPQRAEDFMDEEDLAEAAEAEKLMTAENFAGLGLTEEDAGRKGKSIFTDSITSSGASMGVKLLQKMGWRLGQGLGPRVRRKARMDDEGRGQTKNGDEETHLFAPENSKVITYHKKSDTKGLGYSGEARRLDETSKEDENVEEDNEDRIFQSRKSKITLGKPSAKKSSFGVGVLNDTGSDDEDPYAIGPKISYNRTIGGSKKSKKAEKVKTSSTTANPLLRAKPVFLSKKIQDRTAGFHKCHDGRLPLKGFILATQPYVQGQTFPPPKVPDGWTSSREGGDQPSQPDPETYQSLRDVAKASTLDPRARAALLGEAALPGKSIFDYISPAARARLAAASGRGDLPLAKGEAPPPEHRKSEADKRKDLRDVIPELDRESAVGALRRGGSGWMPYADDEAKRGRYRAFLELSAGITETIPEKAAGVSRDDYLREMHEFLRAARVFKPMTGMMASKFTSSSRAFEGSNDSGDDSVLRKPEAKPSDPAEEAAKLGMFGPMTRSVQQFYPTRLLCKRFGVRPPDHAQQDQEAGQEGPMSDFVPNQPLDVVSKATMQEMMRESAANRTGGNAEQGVVDIPAPVVVNVERNEALEGDRPGDAVFRAIFGDDDDEDEE</sequence>
<accession>A0A6G1G8B4</accession>
<proteinExistence type="predicted"/>
<feature type="region of interest" description="Disordered" evidence="1">
    <location>
        <begin position="434"/>
        <end position="457"/>
    </location>
</feature>
<dbReference type="EMBL" id="ML975153">
    <property type="protein sequence ID" value="KAF1814307.1"/>
    <property type="molecule type" value="Genomic_DNA"/>
</dbReference>
<protein>
    <submittedName>
        <fullName evidence="3 5">DUF1604-domain-containing protein</fullName>
    </submittedName>
</protein>
<dbReference type="RefSeq" id="XP_033535938.1">
    <property type="nucleotide sequence ID" value="XM_033676995.1"/>
</dbReference>
<dbReference type="InterPro" id="IPR000467">
    <property type="entry name" value="G_patch_dom"/>
</dbReference>
<feature type="domain" description="G-patch" evidence="2">
    <location>
        <begin position="148"/>
        <end position="219"/>
    </location>
</feature>
<dbReference type="GO" id="GO:0006397">
    <property type="term" value="P:mRNA processing"/>
    <property type="evidence" value="ECO:0007669"/>
    <property type="project" value="InterPro"/>
</dbReference>
<keyword evidence="4" id="KW-1185">Reference proteome</keyword>
<dbReference type="GeneID" id="54417565"/>
<feature type="region of interest" description="Disordered" evidence="1">
    <location>
        <begin position="353"/>
        <end position="382"/>
    </location>
</feature>
<dbReference type="AlphaFoldDB" id="A0A6G1G8B4"/>
<evidence type="ECO:0000313" key="3">
    <source>
        <dbReference type="EMBL" id="KAF1814307.1"/>
    </source>
</evidence>
<evidence type="ECO:0000259" key="2">
    <source>
        <dbReference type="PROSITE" id="PS50174"/>
    </source>
</evidence>
<feature type="region of interest" description="Disordered" evidence="1">
    <location>
        <begin position="547"/>
        <end position="576"/>
    </location>
</feature>
<feature type="compositionally biased region" description="Basic and acidic residues" evidence="1">
    <location>
        <begin position="444"/>
        <end position="457"/>
    </location>
</feature>
<evidence type="ECO:0000256" key="1">
    <source>
        <dbReference type="SAM" id="MobiDB-lite"/>
    </source>
</evidence>
<gene>
    <name evidence="3 5" type="ORF">P152DRAFT_412987</name>
</gene>